<dbReference type="EMBL" id="AP018248">
    <property type="protein sequence ID" value="BAY97081.1"/>
    <property type="molecule type" value="Genomic_DNA"/>
</dbReference>
<proteinExistence type="predicted"/>
<gene>
    <name evidence="1" type="ORF">NIES37_10180</name>
</gene>
<evidence type="ECO:0000313" key="2">
    <source>
        <dbReference type="Proteomes" id="UP000218785"/>
    </source>
</evidence>
<accession>A0A1Z4MUI7</accession>
<dbReference type="RefSeq" id="WP_190445569.1">
    <property type="nucleotide sequence ID" value="NZ_CAWNJS010000001.1"/>
</dbReference>
<reference evidence="1 2" key="1">
    <citation type="submission" date="2017-06" db="EMBL/GenBank/DDBJ databases">
        <title>Genome sequencing of cyanobaciteial culture collection at National Institute for Environmental Studies (NIES).</title>
        <authorList>
            <person name="Hirose Y."/>
            <person name="Shimura Y."/>
            <person name="Fujisawa T."/>
            <person name="Nakamura Y."/>
            <person name="Kawachi M."/>
        </authorList>
    </citation>
    <scope>NUCLEOTIDE SEQUENCE [LARGE SCALE GENOMIC DNA]</scope>
    <source>
        <strain evidence="1 2">NIES-37</strain>
    </source>
</reference>
<keyword evidence="2" id="KW-1185">Reference proteome</keyword>
<evidence type="ECO:0000313" key="1">
    <source>
        <dbReference type="EMBL" id="BAY97081.1"/>
    </source>
</evidence>
<dbReference type="Proteomes" id="UP000218785">
    <property type="component" value="Chromosome"/>
</dbReference>
<dbReference type="AlphaFoldDB" id="A0A1Z4MUI7"/>
<sequence>MKNVVENIREIDSLIEELSDEELASCVGGCGWYNPAGNECEIETQEDGTFKIT</sequence>
<organism evidence="1 2">
    <name type="scientific">Tolypothrix tenuis PCC 7101</name>
    <dbReference type="NCBI Taxonomy" id="231146"/>
    <lineage>
        <taxon>Bacteria</taxon>
        <taxon>Bacillati</taxon>
        <taxon>Cyanobacteriota</taxon>
        <taxon>Cyanophyceae</taxon>
        <taxon>Nostocales</taxon>
        <taxon>Tolypothrichaceae</taxon>
        <taxon>Tolypothrix</taxon>
    </lineage>
</organism>
<dbReference type="KEGG" id="ttq:NIES37_10180"/>
<name>A0A1Z4MUI7_9CYAN</name>
<protein>
    <submittedName>
        <fullName evidence="1">Uncharacterized protein</fullName>
    </submittedName>
</protein>